<comment type="caution">
    <text evidence="1">The sequence shown here is derived from an EMBL/GenBank/DDBJ whole genome shotgun (WGS) entry which is preliminary data.</text>
</comment>
<dbReference type="EMBL" id="CM056812">
    <property type="protein sequence ID" value="KAJ8617895.1"/>
    <property type="molecule type" value="Genomic_DNA"/>
</dbReference>
<keyword evidence="2" id="KW-1185">Reference proteome</keyword>
<proteinExistence type="predicted"/>
<organism evidence="1 2">
    <name type="scientific">Persea americana</name>
    <name type="common">Avocado</name>
    <dbReference type="NCBI Taxonomy" id="3435"/>
    <lineage>
        <taxon>Eukaryota</taxon>
        <taxon>Viridiplantae</taxon>
        <taxon>Streptophyta</taxon>
        <taxon>Embryophyta</taxon>
        <taxon>Tracheophyta</taxon>
        <taxon>Spermatophyta</taxon>
        <taxon>Magnoliopsida</taxon>
        <taxon>Magnoliidae</taxon>
        <taxon>Laurales</taxon>
        <taxon>Lauraceae</taxon>
        <taxon>Persea</taxon>
    </lineage>
</organism>
<gene>
    <name evidence="1" type="ORF">MRB53_014081</name>
</gene>
<accession>A0ACC2K9V4</accession>
<sequence length="177" mass="19890">MRGTNTIPLVREQLKLRWVGDHRKARESVWYEEVKEGRGERPTISGCVRATGGWGKRDEAVSLPDPTRVGLLRPVDTCQAEGGGCCFCYRLRTDNVDSGFLGSGSPPAWNDWEKLIANAVGPTHYLLSTLRASSCRNPLHCMWRVKILYCPHSLQNSILFPPRPHVVCRLFKGPFLS</sequence>
<evidence type="ECO:0000313" key="2">
    <source>
        <dbReference type="Proteomes" id="UP001234297"/>
    </source>
</evidence>
<evidence type="ECO:0000313" key="1">
    <source>
        <dbReference type="EMBL" id="KAJ8617895.1"/>
    </source>
</evidence>
<reference evidence="1 2" key="1">
    <citation type="journal article" date="2022" name="Hortic Res">
        <title>A haplotype resolved chromosomal level avocado genome allows analysis of novel avocado genes.</title>
        <authorList>
            <person name="Nath O."/>
            <person name="Fletcher S.J."/>
            <person name="Hayward A."/>
            <person name="Shaw L.M."/>
            <person name="Masouleh A.K."/>
            <person name="Furtado A."/>
            <person name="Henry R.J."/>
            <person name="Mitter N."/>
        </authorList>
    </citation>
    <scope>NUCLEOTIDE SEQUENCE [LARGE SCALE GENOMIC DNA]</scope>
    <source>
        <strain evidence="2">cv. Hass</strain>
    </source>
</reference>
<protein>
    <submittedName>
        <fullName evidence="1">Uncharacterized protein</fullName>
    </submittedName>
</protein>
<name>A0ACC2K9V4_PERAE</name>
<dbReference type="Proteomes" id="UP001234297">
    <property type="component" value="Chromosome 4"/>
</dbReference>